<sequence>MTTALCVTTVSLPRCDKWSDRDRDVKERGSFGARDMLEVDGPGVHRSLKHSLTSQGHSQARVLYIQQPGRDASPPFPPPPLHPSLHPGPPPRLTSLQTQRGEERKMEAGEENEKWEKTRRESVCDCRAGSRAMCTRPSEELSAGQGQRGSGRGNTTSGGLMRFYVEGFSRRG</sequence>
<accession>A0A9N7Y6M0</accession>
<keyword evidence="3" id="KW-1185">Reference proteome</keyword>
<dbReference type="Proteomes" id="UP001153269">
    <property type="component" value="Unassembled WGS sequence"/>
</dbReference>
<proteinExistence type="predicted"/>
<feature type="compositionally biased region" description="Pro residues" evidence="1">
    <location>
        <begin position="74"/>
        <end position="92"/>
    </location>
</feature>
<feature type="region of interest" description="Disordered" evidence="1">
    <location>
        <begin position="66"/>
        <end position="122"/>
    </location>
</feature>
<evidence type="ECO:0000256" key="1">
    <source>
        <dbReference type="SAM" id="MobiDB-lite"/>
    </source>
</evidence>
<gene>
    <name evidence="2" type="ORF">PLEPLA_LOCUS2236</name>
</gene>
<evidence type="ECO:0000313" key="3">
    <source>
        <dbReference type="Proteomes" id="UP001153269"/>
    </source>
</evidence>
<protein>
    <submittedName>
        <fullName evidence="2">Uncharacterized protein</fullName>
    </submittedName>
</protein>
<dbReference type="EMBL" id="CADEAL010000112">
    <property type="protein sequence ID" value="CAB1414527.1"/>
    <property type="molecule type" value="Genomic_DNA"/>
</dbReference>
<name>A0A9N7Y6M0_PLEPL</name>
<feature type="region of interest" description="Disordered" evidence="1">
    <location>
        <begin position="134"/>
        <end position="159"/>
    </location>
</feature>
<evidence type="ECO:0000313" key="2">
    <source>
        <dbReference type="EMBL" id="CAB1414527.1"/>
    </source>
</evidence>
<feature type="compositionally biased region" description="Basic and acidic residues" evidence="1">
    <location>
        <begin position="100"/>
        <end position="122"/>
    </location>
</feature>
<dbReference type="AlphaFoldDB" id="A0A9N7Y6M0"/>
<comment type="caution">
    <text evidence="2">The sequence shown here is derived from an EMBL/GenBank/DDBJ whole genome shotgun (WGS) entry which is preliminary data.</text>
</comment>
<reference evidence="2" key="1">
    <citation type="submission" date="2020-03" db="EMBL/GenBank/DDBJ databases">
        <authorList>
            <person name="Weist P."/>
        </authorList>
    </citation>
    <scope>NUCLEOTIDE SEQUENCE</scope>
</reference>
<organism evidence="2 3">
    <name type="scientific">Pleuronectes platessa</name>
    <name type="common">European plaice</name>
    <dbReference type="NCBI Taxonomy" id="8262"/>
    <lineage>
        <taxon>Eukaryota</taxon>
        <taxon>Metazoa</taxon>
        <taxon>Chordata</taxon>
        <taxon>Craniata</taxon>
        <taxon>Vertebrata</taxon>
        <taxon>Euteleostomi</taxon>
        <taxon>Actinopterygii</taxon>
        <taxon>Neopterygii</taxon>
        <taxon>Teleostei</taxon>
        <taxon>Neoteleostei</taxon>
        <taxon>Acanthomorphata</taxon>
        <taxon>Carangaria</taxon>
        <taxon>Pleuronectiformes</taxon>
        <taxon>Pleuronectoidei</taxon>
        <taxon>Pleuronectidae</taxon>
        <taxon>Pleuronectes</taxon>
    </lineage>
</organism>